<dbReference type="EMBL" id="JARIHO010000001">
    <property type="protein sequence ID" value="KAJ7367517.1"/>
    <property type="molecule type" value="Genomic_DNA"/>
</dbReference>
<evidence type="ECO:0000256" key="2">
    <source>
        <dbReference type="SAM" id="Phobius"/>
    </source>
</evidence>
<evidence type="ECO:0000313" key="3">
    <source>
        <dbReference type="EMBL" id="KAJ7367517.1"/>
    </source>
</evidence>
<keyword evidence="2" id="KW-0472">Membrane</keyword>
<name>A0AAD7AT81_9AGAR</name>
<evidence type="ECO:0000313" key="4">
    <source>
        <dbReference type="Proteomes" id="UP001218218"/>
    </source>
</evidence>
<dbReference type="Proteomes" id="UP001218218">
    <property type="component" value="Unassembled WGS sequence"/>
</dbReference>
<gene>
    <name evidence="3" type="ORF">DFH08DRAFT_780</name>
</gene>
<keyword evidence="2" id="KW-1133">Transmembrane helix</keyword>
<proteinExistence type="predicted"/>
<feature type="transmembrane region" description="Helical" evidence="2">
    <location>
        <begin position="72"/>
        <end position="93"/>
    </location>
</feature>
<dbReference type="AlphaFoldDB" id="A0AAD7AT81"/>
<keyword evidence="2" id="KW-0812">Transmembrane</keyword>
<sequence>MMLTNFPFSLRTESDHILPIKTCTTHTPHQHITHVFYQHIPTSEQQAFRMIINTAQINSSAPVAGDAEPEGVVLALIFLILIYIVACSVLVVIRHITGFSLQRSLYRALSNIDGSALRSQIEWRSQIPLQPVHSLTESQAVQVASSSLGVDPQPPGEDGPSLTPGSFNVTVPLTPNSSHHSLAVSEASTATMVSTWSARTLVMQLLSRRLGV</sequence>
<reference evidence="3" key="1">
    <citation type="submission" date="2023-03" db="EMBL/GenBank/DDBJ databases">
        <title>Massive genome expansion in bonnet fungi (Mycena s.s.) driven by repeated elements and novel gene families across ecological guilds.</title>
        <authorList>
            <consortium name="Lawrence Berkeley National Laboratory"/>
            <person name="Harder C.B."/>
            <person name="Miyauchi S."/>
            <person name="Viragh M."/>
            <person name="Kuo A."/>
            <person name="Thoen E."/>
            <person name="Andreopoulos B."/>
            <person name="Lu D."/>
            <person name="Skrede I."/>
            <person name="Drula E."/>
            <person name="Henrissat B."/>
            <person name="Morin E."/>
            <person name="Kohler A."/>
            <person name="Barry K."/>
            <person name="LaButti K."/>
            <person name="Morin E."/>
            <person name="Salamov A."/>
            <person name="Lipzen A."/>
            <person name="Mereny Z."/>
            <person name="Hegedus B."/>
            <person name="Baldrian P."/>
            <person name="Stursova M."/>
            <person name="Weitz H."/>
            <person name="Taylor A."/>
            <person name="Grigoriev I.V."/>
            <person name="Nagy L.G."/>
            <person name="Martin F."/>
            <person name="Kauserud H."/>
        </authorList>
    </citation>
    <scope>NUCLEOTIDE SEQUENCE</scope>
    <source>
        <strain evidence="3">CBHHK002</strain>
    </source>
</reference>
<protein>
    <submittedName>
        <fullName evidence="3">Uncharacterized protein</fullName>
    </submittedName>
</protein>
<comment type="caution">
    <text evidence="3">The sequence shown here is derived from an EMBL/GenBank/DDBJ whole genome shotgun (WGS) entry which is preliminary data.</text>
</comment>
<accession>A0AAD7AT81</accession>
<keyword evidence="4" id="KW-1185">Reference proteome</keyword>
<organism evidence="3 4">
    <name type="scientific">Mycena albidolilacea</name>
    <dbReference type="NCBI Taxonomy" id="1033008"/>
    <lineage>
        <taxon>Eukaryota</taxon>
        <taxon>Fungi</taxon>
        <taxon>Dikarya</taxon>
        <taxon>Basidiomycota</taxon>
        <taxon>Agaricomycotina</taxon>
        <taxon>Agaricomycetes</taxon>
        <taxon>Agaricomycetidae</taxon>
        <taxon>Agaricales</taxon>
        <taxon>Marasmiineae</taxon>
        <taxon>Mycenaceae</taxon>
        <taxon>Mycena</taxon>
    </lineage>
</organism>
<evidence type="ECO:0000256" key="1">
    <source>
        <dbReference type="SAM" id="MobiDB-lite"/>
    </source>
</evidence>
<feature type="region of interest" description="Disordered" evidence="1">
    <location>
        <begin position="146"/>
        <end position="165"/>
    </location>
</feature>